<protein>
    <recommendedName>
        <fullName evidence="2">Dynamin N-terminal domain-containing protein</fullName>
    </recommendedName>
</protein>
<dbReference type="RefSeq" id="WP_013838231.1">
    <property type="nucleotide sequence ID" value="NC_015588.1"/>
</dbReference>
<dbReference type="SUPFAM" id="SSF52540">
    <property type="entry name" value="P-loop containing nucleoside triphosphate hydrolases"/>
    <property type="match status" value="1"/>
</dbReference>
<feature type="compositionally biased region" description="Basic and acidic residues" evidence="1">
    <location>
        <begin position="654"/>
        <end position="688"/>
    </location>
</feature>
<dbReference type="GO" id="GO:0005829">
    <property type="term" value="C:cytosol"/>
    <property type="evidence" value="ECO:0007669"/>
    <property type="project" value="TreeGrafter"/>
</dbReference>
<dbReference type="GO" id="GO:0043024">
    <property type="term" value="F:ribosomal small subunit binding"/>
    <property type="evidence" value="ECO:0007669"/>
    <property type="project" value="TreeGrafter"/>
</dbReference>
<dbReference type="EMBL" id="CP002810">
    <property type="protein sequence ID" value="AEG43839.1"/>
    <property type="molecule type" value="Genomic_DNA"/>
</dbReference>
<dbReference type="PANTHER" id="PTHR42698">
    <property type="entry name" value="GTPASE ERA"/>
    <property type="match status" value="1"/>
</dbReference>
<dbReference type="Pfam" id="PF00350">
    <property type="entry name" value="Dynamin_N"/>
    <property type="match status" value="1"/>
</dbReference>
<dbReference type="AlphaFoldDB" id="F6FQG4"/>
<dbReference type="GO" id="GO:0019843">
    <property type="term" value="F:rRNA binding"/>
    <property type="evidence" value="ECO:0007669"/>
    <property type="project" value="TreeGrafter"/>
</dbReference>
<dbReference type="HOGENOM" id="CLU_019886_0_0_11"/>
<dbReference type="CDD" id="cd00882">
    <property type="entry name" value="Ras_like_GTPase"/>
    <property type="match status" value="1"/>
</dbReference>
<dbReference type="Gene3D" id="3.40.50.300">
    <property type="entry name" value="P-loop containing nucleotide triphosphate hydrolases"/>
    <property type="match status" value="1"/>
</dbReference>
<feature type="domain" description="Dynamin N-terminal" evidence="2">
    <location>
        <begin position="98"/>
        <end position="242"/>
    </location>
</feature>
<evidence type="ECO:0000256" key="1">
    <source>
        <dbReference type="SAM" id="MobiDB-lite"/>
    </source>
</evidence>
<dbReference type="PANTHER" id="PTHR42698:SF1">
    <property type="entry name" value="GTPASE ERA, MITOCHONDRIAL"/>
    <property type="match status" value="1"/>
</dbReference>
<proteinExistence type="predicted"/>
<keyword evidence="4" id="KW-1185">Reference proteome</keyword>
<evidence type="ECO:0000313" key="4">
    <source>
        <dbReference type="Proteomes" id="UP000009236"/>
    </source>
</evidence>
<dbReference type="STRING" id="743718.Isova_1057"/>
<gene>
    <name evidence="3" type="ordered locus">Isova_1057</name>
</gene>
<dbReference type="InterPro" id="IPR045063">
    <property type="entry name" value="Dynamin_N"/>
</dbReference>
<dbReference type="Proteomes" id="UP000009236">
    <property type="component" value="Chromosome"/>
</dbReference>
<sequence>MTEPDDVPRGETEPAPAVGKHAAGPADAPAPGNLPGPGASIVALIDALETLRARLGALRLPLETPGAPVARVDLARAVDQLDDYLLPRLRAERAPLLVVVGGSTGAGKSTLVNSLLGEQVSAPGVLRPTTRAPVLVHHPLDARWFTTDRILPGLARVTTDLSDAQRAGAHQGSDTPPGRSLRLVKSESLPQGLALLDAPDIDSVETANRELAAQLLGAADLWLFVTTAARYADAVPWDLLVQASARKAQVAMVLDRVDPGAETVADDLRRLMAEHGLGDAPLFVIPEAAEAGPGALEEGYLPEEAVGEVAAWLTGLGGDPEARARVIAATRDGVVDDLVRRSVHLADAADAQHAADARLRDAVRRHHADALAQVDAATSDGALLRGEVLARWQDFVGTSEFFRSVEAGVGRLRDTLTAFFRGRPRQAPQVEQAIAHGLESVILDAAEQAAERTYETWRADAAGAALLQGLELSRTSGNLRVQVGDEIRGWQADVLELVREQGAEKRGTARALSLGVNALGVCLMVLVFASTAGLTGAEIGIAGGTAILAQKLLEAVFGDEAVRRLSAEAKKRLTARVRSVLDGQAARYTAQLDALGTQAPAGDAVREAARAVEGAARAERSVRPEATGGSTRAFSGGMLRGAGTLRRPTTDGVPRVEAHRPAPADDRPPERRRSGFWDWFLGRKDSTP</sequence>
<reference evidence="3 4" key="1">
    <citation type="submission" date="2011-05" db="EMBL/GenBank/DDBJ databases">
        <title>Complete sequence of Isoptericola variabilis 225.</title>
        <authorList>
            <consortium name="US DOE Joint Genome Institute"/>
            <person name="Lucas S."/>
            <person name="Han J."/>
            <person name="Lapidus A."/>
            <person name="Cheng J.-F."/>
            <person name="Goodwin L."/>
            <person name="Pitluck S."/>
            <person name="Peters L."/>
            <person name="Mikhailova N."/>
            <person name="Zeytun A."/>
            <person name="Han C."/>
            <person name="Tapia R."/>
            <person name="Land M."/>
            <person name="Hauser L."/>
            <person name="Kyrpides N."/>
            <person name="Ivanova N."/>
            <person name="Pagani I."/>
            <person name="Siebers A."/>
            <person name="Allgaier M."/>
            <person name="Thelen M."/>
            <person name="Hugenholtz P."/>
            <person name="Gladden J."/>
            <person name="Woyke T."/>
        </authorList>
    </citation>
    <scope>NUCLEOTIDE SEQUENCE [LARGE SCALE GENOMIC DNA]</scope>
    <source>
        <strain evidence="4">225</strain>
    </source>
</reference>
<dbReference type="InterPro" id="IPR005662">
    <property type="entry name" value="GTPase_Era-like"/>
</dbReference>
<name>F6FQG4_ISOV2</name>
<feature type="compositionally biased region" description="Low complexity" evidence="1">
    <location>
        <begin position="19"/>
        <end position="34"/>
    </location>
</feature>
<feature type="region of interest" description="Disordered" evidence="1">
    <location>
        <begin position="615"/>
        <end position="688"/>
    </location>
</feature>
<dbReference type="GO" id="GO:0005525">
    <property type="term" value="F:GTP binding"/>
    <property type="evidence" value="ECO:0007669"/>
    <property type="project" value="InterPro"/>
</dbReference>
<feature type="compositionally biased region" description="Basic and acidic residues" evidence="1">
    <location>
        <begin position="1"/>
        <end position="12"/>
    </location>
</feature>
<dbReference type="GO" id="GO:0000028">
    <property type="term" value="P:ribosomal small subunit assembly"/>
    <property type="evidence" value="ECO:0007669"/>
    <property type="project" value="TreeGrafter"/>
</dbReference>
<evidence type="ECO:0000313" key="3">
    <source>
        <dbReference type="EMBL" id="AEG43839.1"/>
    </source>
</evidence>
<dbReference type="InterPro" id="IPR027417">
    <property type="entry name" value="P-loop_NTPase"/>
</dbReference>
<dbReference type="eggNOG" id="COG0699">
    <property type="taxonomic scope" value="Bacteria"/>
</dbReference>
<accession>F6FQG4</accession>
<organism evidence="4">
    <name type="scientific">Isoptericola variabilis (strain 225)</name>
    <dbReference type="NCBI Taxonomy" id="743718"/>
    <lineage>
        <taxon>Bacteria</taxon>
        <taxon>Bacillati</taxon>
        <taxon>Actinomycetota</taxon>
        <taxon>Actinomycetes</taxon>
        <taxon>Micrococcales</taxon>
        <taxon>Promicromonosporaceae</taxon>
        <taxon>Isoptericola</taxon>
    </lineage>
</organism>
<evidence type="ECO:0000259" key="2">
    <source>
        <dbReference type="Pfam" id="PF00350"/>
    </source>
</evidence>
<feature type="region of interest" description="Disordered" evidence="1">
    <location>
        <begin position="1"/>
        <end position="34"/>
    </location>
</feature>
<dbReference type="KEGG" id="iva:Isova_1057"/>